<keyword evidence="3" id="KW-1185">Reference proteome</keyword>
<name>A0ABD1E1J8_HYPHA</name>
<proteinExistence type="predicted"/>
<dbReference type="Pfam" id="PF03732">
    <property type="entry name" value="Retrotrans_gag"/>
    <property type="match status" value="1"/>
</dbReference>
<feature type="domain" description="Retrotransposon gag" evidence="1">
    <location>
        <begin position="36"/>
        <end position="101"/>
    </location>
</feature>
<reference evidence="2 3" key="1">
    <citation type="submission" date="2024-05" db="EMBL/GenBank/DDBJ databases">
        <title>Genetic variation in Jamaican populations of the coffee berry borer (Hypothenemus hampei).</title>
        <authorList>
            <person name="Errbii M."/>
            <person name="Myrie A."/>
        </authorList>
    </citation>
    <scope>NUCLEOTIDE SEQUENCE [LARGE SCALE GENOMIC DNA]</scope>
    <source>
        <strain evidence="2">JA-Hopewell-2020-01-JO</strain>
        <tissue evidence="2">Whole body</tissue>
    </source>
</reference>
<evidence type="ECO:0000313" key="2">
    <source>
        <dbReference type="EMBL" id="KAL1488236.1"/>
    </source>
</evidence>
<evidence type="ECO:0000313" key="3">
    <source>
        <dbReference type="Proteomes" id="UP001566132"/>
    </source>
</evidence>
<evidence type="ECO:0000259" key="1">
    <source>
        <dbReference type="Pfam" id="PF03732"/>
    </source>
</evidence>
<accession>A0ABD1E1J8</accession>
<comment type="caution">
    <text evidence="2">The sequence shown here is derived from an EMBL/GenBank/DDBJ whole genome shotgun (WGS) entry which is preliminary data.</text>
</comment>
<dbReference type="Proteomes" id="UP001566132">
    <property type="component" value="Unassembled WGS sequence"/>
</dbReference>
<dbReference type="EMBL" id="JBDJPC010000015">
    <property type="protein sequence ID" value="KAL1488236.1"/>
    <property type="molecule type" value="Genomic_DNA"/>
</dbReference>
<dbReference type="InterPro" id="IPR005162">
    <property type="entry name" value="Retrotrans_gag_dom"/>
</dbReference>
<gene>
    <name evidence="2" type="ORF">ABEB36_015191</name>
</gene>
<organism evidence="2 3">
    <name type="scientific">Hypothenemus hampei</name>
    <name type="common">Coffee berry borer</name>
    <dbReference type="NCBI Taxonomy" id="57062"/>
    <lineage>
        <taxon>Eukaryota</taxon>
        <taxon>Metazoa</taxon>
        <taxon>Ecdysozoa</taxon>
        <taxon>Arthropoda</taxon>
        <taxon>Hexapoda</taxon>
        <taxon>Insecta</taxon>
        <taxon>Pterygota</taxon>
        <taxon>Neoptera</taxon>
        <taxon>Endopterygota</taxon>
        <taxon>Coleoptera</taxon>
        <taxon>Polyphaga</taxon>
        <taxon>Cucujiformia</taxon>
        <taxon>Curculionidae</taxon>
        <taxon>Scolytinae</taxon>
        <taxon>Hypothenemus</taxon>
    </lineage>
</organism>
<sequence length="136" mass="15688">MADALRSTITLLKTFDGTPSHLETFIHQIGGFRFSSNTPDLNSWHEIKTARRQKFSDPITRVNLQQQLIFLSKQKHESTQDYIQKLKALVTKINTKIWTKVNNLETRNILITQNELTATQNLLANITNELRTLLIV</sequence>
<protein>
    <recommendedName>
        <fullName evidence="1">Retrotransposon gag domain-containing protein</fullName>
    </recommendedName>
</protein>
<dbReference type="AlphaFoldDB" id="A0ABD1E1J8"/>